<dbReference type="PANTHER" id="PTHR12810:SF0">
    <property type="entry name" value="SMALL RIBOSOMAL SUBUNIT PROTEIN MS29"/>
    <property type="match status" value="1"/>
</dbReference>
<evidence type="ECO:0000256" key="1">
    <source>
        <dbReference type="ARBA" id="ARBA00004173"/>
    </source>
</evidence>
<comment type="similarity">
    <text evidence="2">Belongs to the mitochondrion-specific ribosomal protein mS29 family.</text>
</comment>
<name>A0A3A3A6K5_9EURO</name>
<evidence type="ECO:0000256" key="5">
    <source>
        <dbReference type="ARBA" id="ARBA00023128"/>
    </source>
</evidence>
<evidence type="ECO:0000256" key="4">
    <source>
        <dbReference type="ARBA" id="ARBA00022980"/>
    </source>
</evidence>
<dbReference type="PANTHER" id="PTHR12810">
    <property type="entry name" value="MITOCHONDRIAL 28S RIBOSOMAL PROTEIN S29"/>
    <property type="match status" value="1"/>
</dbReference>
<keyword evidence="5" id="KW-0496">Mitochondrion</keyword>
<keyword evidence="9" id="KW-1185">Reference proteome</keyword>
<dbReference type="Pfam" id="PF10236">
    <property type="entry name" value="DAP3"/>
    <property type="match status" value="1"/>
</dbReference>
<dbReference type="OrthoDB" id="274828at2759"/>
<gene>
    <name evidence="8" type="ORF">PHISCL_00334</name>
</gene>
<evidence type="ECO:0000313" key="9">
    <source>
        <dbReference type="Proteomes" id="UP000266188"/>
    </source>
</evidence>
<accession>A0A3A3A6K5</accession>
<comment type="subcellular location">
    <subcellularLocation>
        <location evidence="1">Mitochondrion</location>
    </subcellularLocation>
</comment>
<evidence type="ECO:0000256" key="3">
    <source>
        <dbReference type="ARBA" id="ARBA00022946"/>
    </source>
</evidence>
<dbReference type="STRING" id="2070753.A0A3A3A6K5"/>
<evidence type="ECO:0000256" key="2">
    <source>
        <dbReference type="ARBA" id="ARBA00009863"/>
    </source>
</evidence>
<dbReference type="InterPro" id="IPR019368">
    <property type="entry name" value="Ribosomal_mS29"/>
</dbReference>
<dbReference type="Proteomes" id="UP000266188">
    <property type="component" value="Unassembled WGS sequence"/>
</dbReference>
<reference evidence="9" key="1">
    <citation type="submission" date="2017-02" db="EMBL/GenBank/DDBJ databases">
        <authorList>
            <person name="Tafer H."/>
            <person name="Lopandic K."/>
        </authorList>
    </citation>
    <scope>NUCLEOTIDE SEQUENCE [LARGE SCALE GENOMIC DNA]</scope>
    <source>
        <strain evidence="9">CBS 366.77</strain>
    </source>
</reference>
<evidence type="ECO:0000256" key="6">
    <source>
        <dbReference type="ARBA" id="ARBA00023274"/>
    </source>
</evidence>
<dbReference type="GO" id="GO:0005763">
    <property type="term" value="C:mitochondrial small ribosomal subunit"/>
    <property type="evidence" value="ECO:0007669"/>
    <property type="project" value="TreeGrafter"/>
</dbReference>
<evidence type="ECO:0000256" key="7">
    <source>
        <dbReference type="ARBA" id="ARBA00035140"/>
    </source>
</evidence>
<proteinExistence type="inferred from homology"/>
<evidence type="ECO:0000313" key="8">
    <source>
        <dbReference type="EMBL" id="RJE27324.1"/>
    </source>
</evidence>
<dbReference type="EMBL" id="MVGC01000005">
    <property type="protein sequence ID" value="RJE27324.1"/>
    <property type="molecule type" value="Genomic_DNA"/>
</dbReference>
<organism evidence="8 9">
    <name type="scientific">Aspergillus sclerotialis</name>
    <dbReference type="NCBI Taxonomy" id="2070753"/>
    <lineage>
        <taxon>Eukaryota</taxon>
        <taxon>Fungi</taxon>
        <taxon>Dikarya</taxon>
        <taxon>Ascomycota</taxon>
        <taxon>Pezizomycotina</taxon>
        <taxon>Eurotiomycetes</taxon>
        <taxon>Eurotiomycetidae</taxon>
        <taxon>Eurotiales</taxon>
        <taxon>Aspergillaceae</taxon>
        <taxon>Aspergillus</taxon>
        <taxon>Aspergillus subgen. Polypaecilum</taxon>
    </lineage>
</organism>
<dbReference type="AlphaFoldDB" id="A0A3A3A6K5"/>
<protein>
    <recommendedName>
        <fullName evidence="7">Small ribosomal subunit protein mS29</fullName>
    </recommendedName>
</protein>
<keyword evidence="3" id="KW-0809">Transit peptide</keyword>
<sequence>MVPSFCGTCLSRLRPTPRVLPSLTSAPRAAPFHTTAVLSSVLMKKKNRDAPAKKYRERTAFRMKKKRHVERPRPPPAGERQALRKRIVLSNPNALEVKDMKDLSADTMIEARLRGSVLGLPMPMLDQLRASGAFKPHQGWAIFRRPGTVMRSETLEMGKNFHEITSEGAGKGKVFKRIISGVRASGKTVHLLQAMTMAFAKKWVVFTVPEAQDLVIGHTTYTPISGTNPTLYAQADATAALLSRVINSNRDVLSGLTVSREHPSLRSTVKPGMKLTELATVGTTDRAIAWTVFQALWTELTATSPAPSLEKHFQPRPPILVTVDGLAHWMKNTEYRTPEFQPIHAHDLAFVNHFLSLLKPGFEKPSLPNGGALVYALSTSNKPSVYALDVALKQLEARQAGVDPKSPEFPQPDPYANADIRVIDALNVPKPKDAKEGALEVQTLGGLTREETRGYMEYFARSGIMREKVSEESVSEKWTLAAGGVIGELEKLGKRVRVAA</sequence>
<comment type="caution">
    <text evidence="8">The sequence shown here is derived from an EMBL/GenBank/DDBJ whole genome shotgun (WGS) entry which is preliminary data.</text>
</comment>
<keyword evidence="4 8" id="KW-0689">Ribosomal protein</keyword>
<dbReference type="GO" id="GO:0003735">
    <property type="term" value="F:structural constituent of ribosome"/>
    <property type="evidence" value="ECO:0007669"/>
    <property type="project" value="TreeGrafter"/>
</dbReference>
<keyword evidence="6" id="KW-0687">Ribonucleoprotein</keyword>